<dbReference type="AlphaFoldDB" id="A0A6I8MYB3"/>
<dbReference type="Proteomes" id="UP000002279">
    <property type="component" value="Chromosome 2"/>
</dbReference>
<dbReference type="GeneTree" id="ENSGT00940000154393"/>
<reference evidence="1" key="2">
    <citation type="submission" date="2025-08" db="UniProtKB">
        <authorList>
            <consortium name="Ensembl"/>
        </authorList>
    </citation>
    <scope>IDENTIFICATION</scope>
    <source>
        <strain evidence="1">Glennie</strain>
    </source>
</reference>
<evidence type="ECO:0000313" key="1">
    <source>
        <dbReference type="Ensembl" id="ENSOANP00000033718.1"/>
    </source>
</evidence>
<proteinExistence type="predicted"/>
<dbReference type="PANTHER" id="PTHR22796:SF6">
    <property type="entry name" value="INTERFERON-INDUCED VERY LARGE GTPASE 1-RELATED"/>
    <property type="match status" value="1"/>
</dbReference>
<protein>
    <recommendedName>
        <fullName evidence="3">Interferon-induced very large GTPase 1</fullName>
    </recommendedName>
</protein>
<dbReference type="Ensembl" id="ENSOANT00000047290.1">
    <property type="protein sequence ID" value="ENSOANP00000033718.1"/>
    <property type="gene ID" value="ENSOANG00000041869.1"/>
</dbReference>
<reference evidence="1 2" key="1">
    <citation type="journal article" date="2008" name="Nature">
        <title>Genome analysis of the platypus reveals unique signatures of evolution.</title>
        <authorList>
            <person name="Warren W.C."/>
            <person name="Hillier L.W."/>
            <person name="Marshall Graves J.A."/>
            <person name="Birney E."/>
            <person name="Ponting C.P."/>
            <person name="Grutzner F."/>
            <person name="Belov K."/>
            <person name="Miller W."/>
            <person name="Clarke L."/>
            <person name="Chinwalla A.T."/>
            <person name="Yang S.P."/>
            <person name="Heger A."/>
            <person name="Locke D.P."/>
            <person name="Miethke P."/>
            <person name="Waters P.D."/>
            <person name="Veyrunes F."/>
            <person name="Fulton L."/>
            <person name="Fulton B."/>
            <person name="Graves T."/>
            <person name="Wallis J."/>
            <person name="Puente X.S."/>
            <person name="Lopez-Otin C."/>
            <person name="Ordonez G.R."/>
            <person name="Eichler E.E."/>
            <person name="Chen L."/>
            <person name="Cheng Z."/>
            <person name="Deakin J.E."/>
            <person name="Alsop A."/>
            <person name="Thompson K."/>
            <person name="Kirby P."/>
            <person name="Papenfuss A.T."/>
            <person name="Wakefield M.J."/>
            <person name="Olender T."/>
            <person name="Lancet D."/>
            <person name="Huttley G.A."/>
            <person name="Smit A.F."/>
            <person name="Pask A."/>
            <person name="Temple-Smith P."/>
            <person name="Batzer M.A."/>
            <person name="Walker J.A."/>
            <person name="Konkel M.K."/>
            <person name="Harris R.S."/>
            <person name="Whittington C.M."/>
            <person name="Wong E.S."/>
            <person name="Gemmell N.J."/>
            <person name="Buschiazzo E."/>
            <person name="Vargas Jentzsch I.M."/>
            <person name="Merkel A."/>
            <person name="Schmitz J."/>
            <person name="Zemann A."/>
            <person name="Churakov G."/>
            <person name="Kriegs J.O."/>
            <person name="Brosius J."/>
            <person name="Murchison E.P."/>
            <person name="Sachidanandam R."/>
            <person name="Smith C."/>
            <person name="Hannon G.J."/>
            <person name="Tsend-Ayush E."/>
            <person name="McMillan D."/>
            <person name="Attenborough R."/>
            <person name="Rens W."/>
            <person name="Ferguson-Smith M."/>
            <person name="Lefevre C.M."/>
            <person name="Sharp J.A."/>
            <person name="Nicholas K.R."/>
            <person name="Ray D.A."/>
            <person name="Kube M."/>
            <person name="Reinhardt R."/>
            <person name="Pringle T.H."/>
            <person name="Taylor J."/>
            <person name="Jones R.C."/>
            <person name="Nixon B."/>
            <person name="Dacheux J.L."/>
            <person name="Niwa H."/>
            <person name="Sekita Y."/>
            <person name="Huang X."/>
            <person name="Stark A."/>
            <person name="Kheradpour P."/>
            <person name="Kellis M."/>
            <person name="Flicek P."/>
            <person name="Chen Y."/>
            <person name="Webber C."/>
            <person name="Hardison R."/>
            <person name="Nelson J."/>
            <person name="Hallsworth-Pepin K."/>
            <person name="Delehaunty K."/>
            <person name="Markovic C."/>
            <person name="Minx P."/>
            <person name="Feng Y."/>
            <person name="Kremitzki C."/>
            <person name="Mitreva M."/>
            <person name="Glasscock J."/>
            <person name="Wylie T."/>
            <person name="Wohldmann P."/>
            <person name="Thiru P."/>
            <person name="Nhan M.N."/>
            <person name="Pohl C.S."/>
            <person name="Smith S.M."/>
            <person name="Hou S."/>
            <person name="Nefedov M."/>
            <person name="de Jong P.J."/>
            <person name="Renfree M.B."/>
            <person name="Mardis E.R."/>
            <person name="Wilson R.K."/>
        </authorList>
    </citation>
    <scope>NUCLEOTIDE SEQUENCE [LARGE SCALE GENOMIC DNA]</scope>
    <source>
        <strain evidence="1 2">Glennie</strain>
    </source>
</reference>
<dbReference type="OMA" id="GPWIPYK"/>
<organism evidence="1 2">
    <name type="scientific">Ornithorhynchus anatinus</name>
    <name type="common">Duckbill platypus</name>
    <dbReference type="NCBI Taxonomy" id="9258"/>
    <lineage>
        <taxon>Eukaryota</taxon>
        <taxon>Metazoa</taxon>
        <taxon>Chordata</taxon>
        <taxon>Craniata</taxon>
        <taxon>Vertebrata</taxon>
        <taxon>Euteleostomi</taxon>
        <taxon>Mammalia</taxon>
        <taxon>Monotremata</taxon>
        <taxon>Ornithorhynchidae</taxon>
        <taxon>Ornithorhynchus</taxon>
    </lineage>
</organism>
<sequence length="358" mass="41384">MSFKISCQGAISIRDVADFLWDKVSSAMFSAVWNKTAIDLADDMRSNTPAFNGNRSNLERYILISLAEDENFDNYHRYIHFPRDYFKSYIKKQVENFCSTQKWEKLKHFVRCSSESFKADILTAIHESTVATKTGNGSVSMWLDEFCQHLGHRLTLPRGDLKSIEHQEIKDIEFLKEAVIRAVEGPRSPTLQTSELDWAGTAMKEVVPKVQKMLSDQLSGCWKQCPFCMAICTNTVAGHTGDHSVPFHRSKAVNGWSWHKTDNFSIDFCTSAVASDNYFLLNDGRSFPYKTYRLAGGEHATWSITPDMDDKPYWKWFVCRFKDQLEEKYNKRFSDKGEIPHVWRKIHKEEVIADLKKL</sequence>
<dbReference type="PANTHER" id="PTHR22796">
    <property type="entry name" value="URG4-RELATED"/>
    <property type="match status" value="1"/>
</dbReference>
<keyword evidence="2" id="KW-1185">Reference proteome</keyword>
<name>A0A6I8MYB3_ORNAN</name>
<evidence type="ECO:0000313" key="2">
    <source>
        <dbReference type="Proteomes" id="UP000002279"/>
    </source>
</evidence>
<dbReference type="Bgee" id="ENSOANG00000041869">
    <property type="expression patterns" value="Expressed in liver and 4 other cell types or tissues"/>
</dbReference>
<dbReference type="InParanoid" id="A0A6I8MYB3"/>
<evidence type="ECO:0008006" key="3">
    <source>
        <dbReference type="Google" id="ProtNLM"/>
    </source>
</evidence>
<accession>A0A6I8MYB3</accession>
<reference evidence="1" key="3">
    <citation type="submission" date="2025-09" db="UniProtKB">
        <authorList>
            <consortium name="Ensembl"/>
        </authorList>
    </citation>
    <scope>IDENTIFICATION</scope>
    <source>
        <strain evidence="1">Glennie</strain>
    </source>
</reference>